<protein>
    <submittedName>
        <fullName evidence="1">Uncharacterized protein</fullName>
    </submittedName>
</protein>
<evidence type="ECO:0000313" key="2">
    <source>
        <dbReference type="Proteomes" id="UP000050509"/>
    </source>
</evidence>
<comment type="caution">
    <text evidence="1">The sequence shown here is derived from an EMBL/GenBank/DDBJ whole genome shotgun (WGS) entry which is preliminary data.</text>
</comment>
<dbReference type="AlphaFoldDB" id="A0A0P9F7I0"/>
<gene>
    <name evidence="1" type="ORF">SE17_15130</name>
</gene>
<name>A0A0P9F7I0_9CHLR</name>
<dbReference type="EMBL" id="LJCR01000524">
    <property type="protein sequence ID" value="KPV52503.1"/>
    <property type="molecule type" value="Genomic_DNA"/>
</dbReference>
<sequence length="193" mass="21599">MEMIRSRFSGIAVLVAIFAAMLAVAPYGSAQAQTSQRCFAETNQCIEGRIREFWEQNGGLPVFGLPLAPQQEEMIEGRGILAQRFERNRLEIHPENPRPYDVLLGRLGADVLAQQGRDPFTFARSEAAQPGCRYFPETQHNVCGEILRAWRASGLEFDGRRGKSEAENLALFGLPLSEPQSEQIEGKAYTVQW</sequence>
<proteinExistence type="predicted"/>
<dbReference type="Proteomes" id="UP000050509">
    <property type="component" value="Unassembled WGS sequence"/>
</dbReference>
<feature type="non-terminal residue" evidence="1">
    <location>
        <position position="193"/>
    </location>
</feature>
<keyword evidence="2" id="KW-1185">Reference proteome</keyword>
<organism evidence="1 2">
    <name type="scientific">Kouleothrix aurantiaca</name>
    <dbReference type="NCBI Taxonomy" id="186479"/>
    <lineage>
        <taxon>Bacteria</taxon>
        <taxon>Bacillati</taxon>
        <taxon>Chloroflexota</taxon>
        <taxon>Chloroflexia</taxon>
        <taxon>Chloroflexales</taxon>
        <taxon>Roseiflexineae</taxon>
        <taxon>Roseiflexaceae</taxon>
        <taxon>Kouleothrix</taxon>
    </lineage>
</organism>
<dbReference type="PATRIC" id="fig|186479.3.peg.8827"/>
<evidence type="ECO:0000313" key="1">
    <source>
        <dbReference type="EMBL" id="KPV52503.1"/>
    </source>
</evidence>
<reference evidence="1 2" key="1">
    <citation type="submission" date="2015-09" db="EMBL/GenBank/DDBJ databases">
        <title>Draft genome sequence of Kouleothrix aurantiaca JCM 19913.</title>
        <authorList>
            <person name="Hemp J."/>
        </authorList>
    </citation>
    <scope>NUCLEOTIDE SEQUENCE [LARGE SCALE GENOMIC DNA]</scope>
    <source>
        <strain evidence="1 2">COM-B</strain>
    </source>
</reference>
<accession>A0A0P9F7I0</accession>